<proteinExistence type="predicted"/>
<accession>A0ABU9TPP6</accession>
<keyword evidence="1" id="KW-0488">Methylation</keyword>
<dbReference type="InterPro" id="IPR045584">
    <property type="entry name" value="Pilin-like"/>
</dbReference>
<dbReference type="InterPro" id="IPR012902">
    <property type="entry name" value="N_methyl_site"/>
</dbReference>
<sequence length="336" mass="34727">MSQVKDADLRSKGEKLQAKQGGFTLLELLVVVAILAIIAGAVISNMDGKEEGAAQATAVHTMATLENSMNIFSVTEKRKLPGGLDSLICSTAVTASGAELSVDITTLSGTGSVLGSNGLNSNVPRVHGGLTADMAGKLELVDVTSGVLSALSENGLTSLRYVLGSVCNATEDEVIADSVEDVALVDVTKPSMIFNDFVADDGEWGFGAGAAADFTDLSGITTETVPMAFFNEPEELGQDEEAVLVVFGVGPSADLGSVIARAPQDGNAPADKYSNFSIVVKIAECPDGESMEEFGSECAVADWEDVGEDMEVIAVLDAGGDAYDDEIAEAKGNEEE</sequence>
<keyword evidence="2" id="KW-1133">Transmembrane helix</keyword>
<comment type="caution">
    <text evidence="3">The sequence shown here is derived from an EMBL/GenBank/DDBJ whole genome shotgun (WGS) entry which is preliminary data.</text>
</comment>
<keyword evidence="2" id="KW-0472">Membrane</keyword>
<dbReference type="SUPFAM" id="SSF54523">
    <property type="entry name" value="Pili subunits"/>
    <property type="match status" value="1"/>
</dbReference>
<feature type="transmembrane region" description="Helical" evidence="2">
    <location>
        <begin position="21"/>
        <end position="43"/>
    </location>
</feature>
<dbReference type="RefSeq" id="WP_342853591.1">
    <property type="nucleotide sequence ID" value="NZ_JBBMRA010000001.1"/>
</dbReference>
<dbReference type="Gene3D" id="3.30.700.10">
    <property type="entry name" value="Glycoprotein, Type 4 Pilin"/>
    <property type="match status" value="1"/>
</dbReference>
<protein>
    <submittedName>
        <fullName evidence="3">Prepilin-type N-terminal cleavage/methylation domain-containing protein</fullName>
    </submittedName>
</protein>
<keyword evidence="4" id="KW-1185">Reference proteome</keyword>
<dbReference type="NCBIfam" id="TIGR02532">
    <property type="entry name" value="IV_pilin_GFxxxE"/>
    <property type="match status" value="1"/>
</dbReference>
<evidence type="ECO:0000256" key="1">
    <source>
        <dbReference type="ARBA" id="ARBA00022481"/>
    </source>
</evidence>
<evidence type="ECO:0000313" key="3">
    <source>
        <dbReference type="EMBL" id="MEM5535227.1"/>
    </source>
</evidence>
<reference evidence="3 4" key="1">
    <citation type="submission" date="2024-03" db="EMBL/GenBank/DDBJ databases">
        <title>Community enrichment and isolation of bacterial strains for fucoidan degradation.</title>
        <authorList>
            <person name="Sichert A."/>
        </authorList>
    </citation>
    <scope>NUCLEOTIDE SEQUENCE [LARGE SCALE GENOMIC DNA]</scope>
    <source>
        <strain evidence="3 4">AS76</strain>
    </source>
</reference>
<keyword evidence="2" id="KW-0812">Transmembrane</keyword>
<dbReference type="EMBL" id="JBBMRA010000001">
    <property type="protein sequence ID" value="MEM5535227.1"/>
    <property type="molecule type" value="Genomic_DNA"/>
</dbReference>
<gene>
    <name evidence="3" type="ORF">WNY58_02365</name>
</gene>
<organism evidence="3 4">
    <name type="scientific">Neptuniibacter pectenicola</name>
    <dbReference type="NCBI Taxonomy" id="1806669"/>
    <lineage>
        <taxon>Bacteria</taxon>
        <taxon>Pseudomonadati</taxon>
        <taxon>Pseudomonadota</taxon>
        <taxon>Gammaproteobacteria</taxon>
        <taxon>Oceanospirillales</taxon>
        <taxon>Oceanospirillaceae</taxon>
        <taxon>Neptuniibacter</taxon>
    </lineage>
</organism>
<evidence type="ECO:0000313" key="4">
    <source>
        <dbReference type="Proteomes" id="UP001449225"/>
    </source>
</evidence>
<dbReference type="Pfam" id="PF07963">
    <property type="entry name" value="N_methyl"/>
    <property type="match status" value="1"/>
</dbReference>
<dbReference type="InterPro" id="IPR000983">
    <property type="entry name" value="Bac_GSPG_pilin"/>
</dbReference>
<dbReference type="Proteomes" id="UP001449225">
    <property type="component" value="Unassembled WGS sequence"/>
</dbReference>
<name>A0ABU9TPP6_9GAMM</name>
<dbReference type="PRINTS" id="PR00813">
    <property type="entry name" value="BCTERIALGSPG"/>
</dbReference>
<dbReference type="PROSITE" id="PS00409">
    <property type="entry name" value="PROKAR_NTER_METHYL"/>
    <property type="match status" value="1"/>
</dbReference>
<evidence type="ECO:0000256" key="2">
    <source>
        <dbReference type="SAM" id="Phobius"/>
    </source>
</evidence>